<dbReference type="Pfam" id="PF00557">
    <property type="entry name" value="Peptidase_M24"/>
    <property type="match status" value="1"/>
</dbReference>
<proteinExistence type="predicted"/>
<organism evidence="2 3">
    <name type="scientific">Maribacter vaceletii</name>
    <dbReference type="NCBI Taxonomy" id="1206816"/>
    <lineage>
        <taxon>Bacteria</taxon>
        <taxon>Pseudomonadati</taxon>
        <taxon>Bacteroidota</taxon>
        <taxon>Flavobacteriia</taxon>
        <taxon>Flavobacteriales</taxon>
        <taxon>Flavobacteriaceae</taxon>
        <taxon>Maribacter</taxon>
    </lineage>
</organism>
<dbReference type="OrthoDB" id="8418909at2"/>
<dbReference type="Proteomes" id="UP000269412">
    <property type="component" value="Unassembled WGS sequence"/>
</dbReference>
<keyword evidence="3" id="KW-1185">Reference proteome</keyword>
<protein>
    <submittedName>
        <fullName evidence="2">Metallopeptidase family M24</fullName>
    </submittedName>
</protein>
<accession>A0A495EF47</accession>
<dbReference type="AlphaFoldDB" id="A0A495EF47"/>
<comment type="caution">
    <text evidence="2">The sequence shown here is derived from an EMBL/GenBank/DDBJ whole genome shotgun (WGS) entry which is preliminary data.</text>
</comment>
<dbReference type="InterPro" id="IPR000994">
    <property type="entry name" value="Pept_M24"/>
</dbReference>
<sequence>MITNLIEAEEKASELFVQIEEKGLIVPGKSEKELNTEIFNLAFELYGIKKYWHKRIIRAGKNTLKPYDENPENLTIQKDDILFIDFGPIFDEWEADFGRTYVLGTDILKHKLKDDIQLAWKDCKAFFTSKKEITGAELYNYAVRTAKNYGWEFGGEIAGHIIGHFPHEKLEKEDKSNYIHPDNHQNLNEFDKSGAKREWILEIHFVNKEKEIGGFFEQLLT</sequence>
<name>A0A495EF47_9FLAO</name>
<evidence type="ECO:0000313" key="2">
    <source>
        <dbReference type="EMBL" id="RKR15153.1"/>
    </source>
</evidence>
<feature type="domain" description="Peptidase M24" evidence="1">
    <location>
        <begin position="6"/>
        <end position="173"/>
    </location>
</feature>
<evidence type="ECO:0000259" key="1">
    <source>
        <dbReference type="Pfam" id="PF00557"/>
    </source>
</evidence>
<dbReference type="InterPro" id="IPR036005">
    <property type="entry name" value="Creatinase/aminopeptidase-like"/>
</dbReference>
<dbReference type="RefSeq" id="WP_121064977.1">
    <property type="nucleotide sequence ID" value="NZ_RBIQ01000007.1"/>
</dbReference>
<evidence type="ECO:0000313" key="3">
    <source>
        <dbReference type="Proteomes" id="UP000269412"/>
    </source>
</evidence>
<dbReference type="EMBL" id="RBIQ01000007">
    <property type="protein sequence ID" value="RKR15153.1"/>
    <property type="molecule type" value="Genomic_DNA"/>
</dbReference>
<reference evidence="2 3" key="1">
    <citation type="submission" date="2018-10" db="EMBL/GenBank/DDBJ databases">
        <title>Genomic Encyclopedia of Archaeal and Bacterial Type Strains, Phase II (KMG-II): from individual species to whole genera.</title>
        <authorList>
            <person name="Goeker M."/>
        </authorList>
    </citation>
    <scope>NUCLEOTIDE SEQUENCE [LARGE SCALE GENOMIC DNA]</scope>
    <source>
        <strain evidence="2 3">DSM 25230</strain>
    </source>
</reference>
<dbReference type="SUPFAM" id="SSF55920">
    <property type="entry name" value="Creatinase/aminopeptidase"/>
    <property type="match status" value="1"/>
</dbReference>
<gene>
    <name evidence="2" type="ORF">CLV91_1235</name>
</gene>
<dbReference type="Gene3D" id="3.90.230.10">
    <property type="entry name" value="Creatinase/methionine aminopeptidase superfamily"/>
    <property type="match status" value="1"/>
</dbReference>